<dbReference type="GO" id="GO:0043709">
    <property type="term" value="P:cell adhesion involved in single-species biofilm formation"/>
    <property type="evidence" value="ECO:0007669"/>
    <property type="project" value="TreeGrafter"/>
</dbReference>
<dbReference type="InterPro" id="IPR036937">
    <property type="entry name" value="Adhesion_dom_fimbrial_sf"/>
</dbReference>
<evidence type="ECO:0000313" key="3">
    <source>
        <dbReference type="EMBL" id="MDK9362345.1"/>
    </source>
</evidence>
<reference evidence="3 4" key="1">
    <citation type="submission" date="2023-06" db="EMBL/GenBank/DDBJ databases">
        <title>Identification and characterization of antibiotic-resistant Gram-negative bacteria.</title>
        <authorList>
            <person name="Cho G.-S."/>
            <person name="Lee J."/>
            <person name="Tai E."/>
            <person name="Jeong S."/>
            <person name="Kim I."/>
            <person name="Kim B.-E."/>
            <person name="Jeong M.-I."/>
            <person name="Oh K.-K."/>
            <person name="Franz C.M.A.P."/>
        </authorList>
    </citation>
    <scope>NUCLEOTIDE SEQUENCE [LARGE SCALE GENOMIC DNA]</scope>
    <source>
        <strain evidence="3 4">V106_12</strain>
    </source>
</reference>
<evidence type="ECO:0000313" key="4">
    <source>
        <dbReference type="Proteomes" id="UP001223214"/>
    </source>
</evidence>
<name>A0AAP4FTQ9_9ENTR</name>
<dbReference type="Proteomes" id="UP001223214">
    <property type="component" value="Unassembled WGS sequence"/>
</dbReference>
<gene>
    <name evidence="3" type="ORF">QQF32_03895</name>
</gene>
<dbReference type="SUPFAM" id="SSF49401">
    <property type="entry name" value="Bacterial adhesins"/>
    <property type="match status" value="1"/>
</dbReference>
<keyword evidence="1" id="KW-0732">Signal</keyword>
<accession>A0AAP4FTQ9</accession>
<dbReference type="InterPro" id="IPR008966">
    <property type="entry name" value="Adhesion_dom_sf"/>
</dbReference>
<proteinExistence type="predicted"/>
<dbReference type="RefSeq" id="WP_285149334.1">
    <property type="nucleotide sequence ID" value="NZ_JASSOM010000006.1"/>
</dbReference>
<dbReference type="EMBL" id="JASSOM010000006">
    <property type="protein sequence ID" value="MDK9362345.1"/>
    <property type="molecule type" value="Genomic_DNA"/>
</dbReference>
<dbReference type="GO" id="GO:0009289">
    <property type="term" value="C:pilus"/>
    <property type="evidence" value="ECO:0007669"/>
    <property type="project" value="InterPro"/>
</dbReference>
<dbReference type="Pfam" id="PF00419">
    <property type="entry name" value="Fimbrial"/>
    <property type="match status" value="1"/>
</dbReference>
<protein>
    <submittedName>
        <fullName evidence="3">Fimbrial protein</fullName>
    </submittedName>
</protein>
<evidence type="ECO:0000256" key="1">
    <source>
        <dbReference type="SAM" id="SignalP"/>
    </source>
</evidence>
<dbReference type="PANTHER" id="PTHR33420">
    <property type="entry name" value="FIMBRIAL SUBUNIT ELFA-RELATED"/>
    <property type="match status" value="1"/>
</dbReference>
<dbReference type="Gene3D" id="2.60.40.1090">
    <property type="entry name" value="Fimbrial-type adhesion domain"/>
    <property type="match status" value="1"/>
</dbReference>
<feature type="domain" description="Fimbrial-type adhesion" evidence="2">
    <location>
        <begin position="26"/>
        <end position="168"/>
    </location>
</feature>
<dbReference type="PANTHER" id="PTHR33420:SF27">
    <property type="entry name" value="PROTEIN FIMG"/>
    <property type="match status" value="1"/>
</dbReference>
<comment type="caution">
    <text evidence="3">The sequence shown here is derived from an EMBL/GenBank/DDBJ whole genome shotgun (WGS) entry which is preliminary data.</text>
</comment>
<organism evidence="3 4">
    <name type="scientific">Lelliottia wanjuensis</name>
    <dbReference type="NCBI Taxonomy" id="3050585"/>
    <lineage>
        <taxon>Bacteria</taxon>
        <taxon>Pseudomonadati</taxon>
        <taxon>Pseudomonadota</taxon>
        <taxon>Gammaproteobacteria</taxon>
        <taxon>Enterobacterales</taxon>
        <taxon>Enterobacteriaceae</taxon>
        <taxon>Lelliottia</taxon>
    </lineage>
</organism>
<sequence length="169" mass="17156">MKNNILLACLLSTMTLPSLAADAVNIKVTGKVIASPCVVNNGSSDLAVDLSDIQASSLAVASATSPAVDFSLDFKNCPAGTTSVKAVFSGTPDSTNPKYYQNTGTATGVAVGLYQASNGFGRDNGTYIVQPVLEDGTVSIALQARAFSLAGAPTPGTISATIVATMEYN</sequence>
<keyword evidence="4" id="KW-1185">Reference proteome</keyword>
<dbReference type="InterPro" id="IPR050263">
    <property type="entry name" value="Bact_Fimbrial_Adh_Pro"/>
</dbReference>
<feature type="signal peptide" evidence="1">
    <location>
        <begin position="1"/>
        <end position="20"/>
    </location>
</feature>
<dbReference type="AlphaFoldDB" id="A0AAP4FTQ9"/>
<evidence type="ECO:0000259" key="2">
    <source>
        <dbReference type="Pfam" id="PF00419"/>
    </source>
</evidence>
<dbReference type="InterPro" id="IPR000259">
    <property type="entry name" value="Adhesion_dom_fimbrial"/>
</dbReference>
<feature type="chain" id="PRO_5043008695" evidence="1">
    <location>
        <begin position="21"/>
        <end position="169"/>
    </location>
</feature>